<sequence length="31" mass="3385">MVERLSAEARRAALVKLKGWSDVSGRDAIAK</sequence>
<dbReference type="EMBL" id="JAAMRR010001274">
    <property type="protein sequence ID" value="NGX98356.1"/>
    <property type="molecule type" value="Genomic_DNA"/>
</dbReference>
<dbReference type="AlphaFoldDB" id="A0A7C9RMF3"/>
<proteinExistence type="predicted"/>
<keyword evidence="2" id="KW-1185">Reference proteome</keyword>
<gene>
    <name evidence="1" type="ORF">G4V63_25080</name>
</gene>
<accession>A0A7C9RMF3</accession>
<reference evidence="1" key="1">
    <citation type="submission" date="2020-02" db="EMBL/GenBank/DDBJ databases">
        <title>Draft genome sequence of Candidatus Afipia apatlaquensis IBT-C3, a potential strain for decolorization of textile dyes.</title>
        <authorList>
            <person name="Sanchez-Reyes A."/>
            <person name="Breton-Deval L."/>
            <person name="Mangelson H."/>
            <person name="Sanchez-Flores A."/>
        </authorList>
    </citation>
    <scope>NUCLEOTIDE SEQUENCE [LARGE SCALE GENOMIC DNA]</scope>
    <source>
        <strain evidence="1">IBT-C3</strain>
    </source>
</reference>
<evidence type="ECO:0000313" key="1">
    <source>
        <dbReference type="EMBL" id="NGX98356.1"/>
    </source>
</evidence>
<evidence type="ECO:0000313" key="2">
    <source>
        <dbReference type="Proteomes" id="UP000480266"/>
    </source>
</evidence>
<protein>
    <submittedName>
        <fullName evidence="1">4a-hydroxytetrahydrobiopterin dehydratase</fullName>
    </submittedName>
</protein>
<name>A0A7C9RMF3_9BRAD</name>
<feature type="non-terminal residue" evidence="1">
    <location>
        <position position="31"/>
    </location>
</feature>
<dbReference type="Proteomes" id="UP000480266">
    <property type="component" value="Unassembled WGS sequence"/>
</dbReference>
<organism evidence="1 2">
    <name type="scientific">Candidatus Afipia apatlaquensis</name>
    <dbReference type="NCBI Taxonomy" id="2712852"/>
    <lineage>
        <taxon>Bacteria</taxon>
        <taxon>Pseudomonadati</taxon>
        <taxon>Pseudomonadota</taxon>
        <taxon>Alphaproteobacteria</taxon>
        <taxon>Hyphomicrobiales</taxon>
        <taxon>Nitrobacteraceae</taxon>
        <taxon>Afipia</taxon>
    </lineage>
</organism>
<comment type="caution">
    <text evidence="1">The sequence shown here is derived from an EMBL/GenBank/DDBJ whole genome shotgun (WGS) entry which is preliminary data.</text>
</comment>